<comment type="pathway">
    <text evidence="10">Amino-acid biosynthesis; L-methionine biosynthesis via de novo pathway; L-homoserine from L-aspartate: step 1/3.</text>
</comment>
<dbReference type="Proteomes" id="UP000245535">
    <property type="component" value="Unassembled WGS sequence"/>
</dbReference>
<feature type="binding site" evidence="8">
    <location>
        <begin position="5"/>
        <end position="8"/>
    </location>
    <ligand>
        <name>ATP</name>
        <dbReference type="ChEBI" id="CHEBI:30616"/>
    </ligand>
</feature>
<evidence type="ECO:0000256" key="8">
    <source>
        <dbReference type="PIRSR" id="PIRSR000726-1"/>
    </source>
</evidence>
<dbReference type="Gene3D" id="3.40.1160.10">
    <property type="entry name" value="Acetylglutamate kinase-like"/>
    <property type="match status" value="1"/>
</dbReference>
<keyword evidence="3 9" id="KW-0808">Transferase</keyword>
<dbReference type="GO" id="GO:0009089">
    <property type="term" value="P:lysine biosynthetic process via diaminopimelate"/>
    <property type="evidence" value="ECO:0007669"/>
    <property type="project" value="UniProtKB-UniPathway"/>
</dbReference>
<feature type="binding site" evidence="8">
    <location>
        <position position="122"/>
    </location>
    <ligand>
        <name>substrate</name>
    </ligand>
</feature>
<feature type="binding site" evidence="8">
    <location>
        <position position="236"/>
    </location>
    <ligand>
        <name>ATP</name>
        <dbReference type="ChEBI" id="CHEBI:30616"/>
    </ligand>
</feature>
<dbReference type="SUPFAM" id="SSF55021">
    <property type="entry name" value="ACT-like"/>
    <property type="match status" value="1"/>
</dbReference>
<comment type="similarity">
    <text evidence="2 9">Belongs to the aspartokinase family.</text>
</comment>
<dbReference type="GO" id="GO:0009088">
    <property type="term" value="P:threonine biosynthetic process"/>
    <property type="evidence" value="ECO:0007669"/>
    <property type="project" value="UniProtKB-UniPathway"/>
</dbReference>
<gene>
    <name evidence="12" type="ORF">BC781_103249</name>
</gene>
<dbReference type="AlphaFoldDB" id="A0A315Z9Z4"/>
<evidence type="ECO:0000256" key="9">
    <source>
        <dbReference type="RuleBase" id="RU003448"/>
    </source>
</evidence>
<evidence type="ECO:0000256" key="6">
    <source>
        <dbReference type="ARBA" id="ARBA00022840"/>
    </source>
</evidence>
<keyword evidence="5 9" id="KW-0418">Kinase</keyword>
<dbReference type="OrthoDB" id="9799110at2"/>
<dbReference type="InterPro" id="IPR042199">
    <property type="entry name" value="AsparK_Bifunc_asparK/hSer_DH"/>
</dbReference>
<dbReference type="GO" id="GO:0005524">
    <property type="term" value="F:ATP binding"/>
    <property type="evidence" value="ECO:0007669"/>
    <property type="project" value="UniProtKB-KW"/>
</dbReference>
<feature type="binding site" evidence="8">
    <location>
        <position position="44"/>
    </location>
    <ligand>
        <name>substrate</name>
    </ligand>
</feature>
<keyword evidence="4 8" id="KW-0547">Nucleotide-binding</keyword>
<organism evidence="12 13">
    <name type="scientific">Sediminitomix flava</name>
    <dbReference type="NCBI Taxonomy" id="379075"/>
    <lineage>
        <taxon>Bacteria</taxon>
        <taxon>Pseudomonadati</taxon>
        <taxon>Bacteroidota</taxon>
        <taxon>Cytophagia</taxon>
        <taxon>Cytophagales</taxon>
        <taxon>Flammeovirgaceae</taxon>
        <taxon>Sediminitomix</taxon>
    </lineage>
</organism>
<proteinExistence type="inferred from homology"/>
<dbReference type="EC" id="2.7.2.4" evidence="9"/>
<keyword evidence="10" id="KW-0028">Amino-acid biosynthesis</keyword>
<dbReference type="InterPro" id="IPR005260">
    <property type="entry name" value="Asp_kin_monofn"/>
</dbReference>
<dbReference type="PIRSF" id="PIRSF000726">
    <property type="entry name" value="Asp_kin"/>
    <property type="match status" value="1"/>
</dbReference>
<dbReference type="InterPro" id="IPR001341">
    <property type="entry name" value="Asp_kinase"/>
</dbReference>
<dbReference type="GO" id="GO:0004072">
    <property type="term" value="F:aspartate kinase activity"/>
    <property type="evidence" value="ECO:0007669"/>
    <property type="project" value="UniProtKB-EC"/>
</dbReference>
<accession>A0A315Z9Z4</accession>
<evidence type="ECO:0000313" key="13">
    <source>
        <dbReference type="Proteomes" id="UP000245535"/>
    </source>
</evidence>
<dbReference type="GO" id="GO:0009090">
    <property type="term" value="P:homoserine biosynthetic process"/>
    <property type="evidence" value="ECO:0007669"/>
    <property type="project" value="TreeGrafter"/>
</dbReference>
<dbReference type="Gene3D" id="1.20.120.1320">
    <property type="entry name" value="Aspartokinase, catalytic domain"/>
    <property type="match status" value="1"/>
</dbReference>
<dbReference type="Pfam" id="PF00696">
    <property type="entry name" value="AA_kinase"/>
    <property type="match status" value="1"/>
</dbReference>
<keyword evidence="6 8" id="KW-0067">ATP-binding</keyword>
<evidence type="ECO:0000256" key="3">
    <source>
        <dbReference type="ARBA" id="ARBA00022679"/>
    </source>
</evidence>
<dbReference type="RefSeq" id="WP_109618550.1">
    <property type="nucleotide sequence ID" value="NZ_QGDO01000003.1"/>
</dbReference>
<sequence length="423" mass="48401">MKVFKFGGASVKDADAVRNVVSIINNFSERKQVMVVVSAMGKTTNKLEDILSSFLKDEDFVSLIEDLKAFHFDIITKLFQEDPKNDIFKQVDNLFFLLEKKLEKSDDVSENELYDQIICFGELISTHIIAAYLNHANIPTQWIDARHYILASEDWKEGIINWDWTEQTIRTELPNMLENQVLVTQGFIGGSMSSNKTVTLGREGSDFSAAIFGACLDADHVTIWKDVPGILNADPRRIRNTILFNELSYKYAAELTYYGASVIHPKTIRPLAIKNIPLLVKSFIKPEQQGTRIGNFPTEEDVTSIIFKSKQSLITFEEKDFLNVNRANIAIIFKELARYHIEVNLTKNSAHKLTICTNTNKSKFRKLVQLFDKHFHIESIDNLELVTIKNPFHDVLTAYDINLDKGVLLEQKTDTTYQLVRRV</sequence>
<dbReference type="InterPro" id="IPR001048">
    <property type="entry name" value="Asp/Glu/Uridylate_kinase"/>
</dbReference>
<dbReference type="PANTHER" id="PTHR21499">
    <property type="entry name" value="ASPARTATE KINASE"/>
    <property type="match status" value="1"/>
</dbReference>
<dbReference type="UniPathway" id="UPA00050">
    <property type="reaction ID" value="UER00461"/>
</dbReference>
<evidence type="ECO:0000256" key="5">
    <source>
        <dbReference type="ARBA" id="ARBA00022777"/>
    </source>
</evidence>
<dbReference type="NCBIfam" id="TIGR00657">
    <property type="entry name" value="asp_kinases"/>
    <property type="match status" value="1"/>
</dbReference>
<evidence type="ECO:0000259" key="11">
    <source>
        <dbReference type="Pfam" id="PF00696"/>
    </source>
</evidence>
<evidence type="ECO:0000256" key="4">
    <source>
        <dbReference type="ARBA" id="ARBA00022741"/>
    </source>
</evidence>
<dbReference type="InterPro" id="IPR036393">
    <property type="entry name" value="AceGlu_kinase-like_sf"/>
</dbReference>
<comment type="pathway">
    <text evidence="10">Amino-acid biosynthesis; L-threonine biosynthesis; L-threonine from L-aspartate: step 1/5.</text>
</comment>
<dbReference type="EMBL" id="QGDO01000003">
    <property type="protein sequence ID" value="PWJ41999.1"/>
    <property type="molecule type" value="Genomic_DNA"/>
</dbReference>
<evidence type="ECO:0000256" key="10">
    <source>
        <dbReference type="RuleBase" id="RU004249"/>
    </source>
</evidence>
<dbReference type="SUPFAM" id="SSF53633">
    <property type="entry name" value="Carbamate kinase-like"/>
    <property type="match status" value="1"/>
</dbReference>
<dbReference type="UniPathway" id="UPA00034">
    <property type="reaction ID" value="UER00015"/>
</dbReference>
<reference evidence="12 13" key="1">
    <citation type="submission" date="2018-03" db="EMBL/GenBank/DDBJ databases">
        <title>Genomic Encyclopedia of Archaeal and Bacterial Type Strains, Phase II (KMG-II): from individual species to whole genera.</title>
        <authorList>
            <person name="Goeker M."/>
        </authorList>
    </citation>
    <scope>NUCLEOTIDE SEQUENCE [LARGE SCALE GENOMIC DNA]</scope>
    <source>
        <strain evidence="12 13">DSM 28229</strain>
    </source>
</reference>
<evidence type="ECO:0000256" key="7">
    <source>
        <dbReference type="ARBA" id="ARBA00047872"/>
    </source>
</evidence>
<keyword evidence="13" id="KW-1185">Reference proteome</keyword>
<protein>
    <recommendedName>
        <fullName evidence="9">Aspartokinase</fullName>
        <ecNumber evidence="9">2.7.2.4</ecNumber>
    </recommendedName>
</protein>
<feature type="domain" description="Aspartate/glutamate/uridylate kinase" evidence="11">
    <location>
        <begin position="2"/>
        <end position="281"/>
    </location>
</feature>
<comment type="caution">
    <text evidence="12">The sequence shown here is derived from an EMBL/GenBank/DDBJ whole genome shotgun (WGS) entry which is preliminary data.</text>
</comment>
<evidence type="ECO:0000313" key="12">
    <source>
        <dbReference type="EMBL" id="PWJ41999.1"/>
    </source>
</evidence>
<dbReference type="PANTHER" id="PTHR21499:SF59">
    <property type="entry name" value="ASPARTOKINASE"/>
    <property type="match status" value="1"/>
</dbReference>
<dbReference type="InterPro" id="IPR045865">
    <property type="entry name" value="ACT-like_dom_sf"/>
</dbReference>
<comment type="catalytic activity">
    <reaction evidence="7 9">
        <text>L-aspartate + ATP = 4-phospho-L-aspartate + ADP</text>
        <dbReference type="Rhea" id="RHEA:23776"/>
        <dbReference type="ChEBI" id="CHEBI:29991"/>
        <dbReference type="ChEBI" id="CHEBI:30616"/>
        <dbReference type="ChEBI" id="CHEBI:57535"/>
        <dbReference type="ChEBI" id="CHEBI:456216"/>
        <dbReference type="EC" id="2.7.2.4"/>
    </reaction>
</comment>
<dbReference type="GO" id="GO:0005829">
    <property type="term" value="C:cytosol"/>
    <property type="evidence" value="ECO:0007669"/>
    <property type="project" value="TreeGrafter"/>
</dbReference>
<evidence type="ECO:0000256" key="2">
    <source>
        <dbReference type="ARBA" id="ARBA00010122"/>
    </source>
</evidence>
<evidence type="ECO:0000256" key="1">
    <source>
        <dbReference type="ARBA" id="ARBA00004766"/>
    </source>
</evidence>
<name>A0A315Z9Z4_SEDFL</name>
<comment type="pathway">
    <text evidence="1 10">Amino-acid biosynthesis; L-lysine biosynthesis via DAP pathway; (S)-tetrahydrodipicolinate from L-aspartate: step 1/4.</text>
</comment>
<dbReference type="UniPathway" id="UPA00051">
    <property type="reaction ID" value="UER00462"/>
</dbReference>